<name>A0A9X1ZZM8_9FLAO</name>
<dbReference type="InterPro" id="IPR035093">
    <property type="entry name" value="RelE/ParE_toxin_dom_sf"/>
</dbReference>
<dbReference type="EMBL" id="JAKHSK010000004">
    <property type="protein sequence ID" value="MCL6217474.1"/>
    <property type="molecule type" value="Genomic_DNA"/>
</dbReference>
<proteinExistence type="predicted"/>
<dbReference type="InterPro" id="IPR007712">
    <property type="entry name" value="RelE/ParE_toxin"/>
</dbReference>
<dbReference type="AlphaFoldDB" id="A0A9X1ZZM8"/>
<keyword evidence="3" id="KW-1185">Reference proteome</keyword>
<organism evidence="2 3">
    <name type="scientific">Zunongwangia pacifica</name>
    <dbReference type="NCBI Taxonomy" id="2911062"/>
    <lineage>
        <taxon>Bacteria</taxon>
        <taxon>Pseudomonadati</taxon>
        <taxon>Bacteroidota</taxon>
        <taxon>Flavobacteriia</taxon>
        <taxon>Flavobacteriales</taxon>
        <taxon>Flavobacteriaceae</taxon>
        <taxon>Zunongwangia</taxon>
    </lineage>
</organism>
<sequence length="103" mass="12076">MVKREIIWTKTAEIQLVGILEFWVNKNKSNLYSTKLLKLVTKRTDQIAKTPFLFRDTNFQNIRVASLGNLSIFYKVTDSKLIIMAFWDNRQDPKKLLAALKNE</sequence>
<comment type="caution">
    <text evidence="2">The sequence shown here is derived from an EMBL/GenBank/DDBJ whole genome shotgun (WGS) entry which is preliminary data.</text>
</comment>
<dbReference type="RefSeq" id="WP_249600453.1">
    <property type="nucleotide sequence ID" value="NZ_JAKHSK010000004.1"/>
</dbReference>
<dbReference type="Proteomes" id="UP001139521">
    <property type="component" value="Unassembled WGS sequence"/>
</dbReference>
<evidence type="ECO:0000313" key="2">
    <source>
        <dbReference type="EMBL" id="MCL6217474.1"/>
    </source>
</evidence>
<reference evidence="2" key="1">
    <citation type="submission" date="2022-01" db="EMBL/GenBank/DDBJ databases">
        <title>Genome sequencing of Zunongwangia sp. M21534 genome.</title>
        <authorList>
            <person name="Chen Y."/>
            <person name="Dong C."/>
            <person name="Shao Z."/>
        </authorList>
    </citation>
    <scope>NUCLEOTIDE SEQUENCE</scope>
    <source>
        <strain evidence="2">MCCC M21534</strain>
    </source>
</reference>
<protein>
    <submittedName>
        <fullName evidence="2">Type II toxin-antitoxin system RelE/ParE family toxin</fullName>
    </submittedName>
</protein>
<dbReference type="Pfam" id="PF05016">
    <property type="entry name" value="ParE_toxin"/>
    <property type="match status" value="1"/>
</dbReference>
<dbReference type="Gene3D" id="3.30.2310.20">
    <property type="entry name" value="RelE-like"/>
    <property type="match status" value="1"/>
</dbReference>
<accession>A0A9X1ZZM8</accession>
<evidence type="ECO:0000313" key="3">
    <source>
        <dbReference type="Proteomes" id="UP001139521"/>
    </source>
</evidence>
<keyword evidence="1" id="KW-1277">Toxin-antitoxin system</keyword>
<gene>
    <name evidence="2" type="ORF">L1967_04115</name>
</gene>
<evidence type="ECO:0000256" key="1">
    <source>
        <dbReference type="ARBA" id="ARBA00022649"/>
    </source>
</evidence>